<evidence type="ECO:0000313" key="2">
    <source>
        <dbReference type="Proteomes" id="UP000255328"/>
    </source>
</evidence>
<evidence type="ECO:0000313" key="1">
    <source>
        <dbReference type="EMBL" id="STO30660.1"/>
    </source>
</evidence>
<organism evidence="1 2">
    <name type="scientific">Fusobacterium necrogenes</name>
    <dbReference type="NCBI Taxonomy" id="858"/>
    <lineage>
        <taxon>Bacteria</taxon>
        <taxon>Fusobacteriati</taxon>
        <taxon>Fusobacteriota</taxon>
        <taxon>Fusobacteriia</taxon>
        <taxon>Fusobacteriales</taxon>
        <taxon>Fusobacteriaceae</taxon>
        <taxon>Fusobacterium</taxon>
    </lineage>
</organism>
<keyword evidence="2" id="KW-1185">Reference proteome</keyword>
<proteinExistence type="predicted"/>
<name>A0A377GUK9_9FUSO</name>
<gene>
    <name evidence="1" type="ORF">NCTC10723_00085</name>
</gene>
<dbReference type="OrthoDB" id="84115at2"/>
<dbReference type="EMBL" id="UGGU01000003">
    <property type="protein sequence ID" value="STO30660.1"/>
    <property type="molecule type" value="Genomic_DNA"/>
</dbReference>
<accession>A0A377GUK9</accession>
<dbReference type="RefSeq" id="WP_115268280.1">
    <property type="nucleotide sequence ID" value="NZ_UGGU01000003.1"/>
</dbReference>
<protein>
    <submittedName>
        <fullName evidence="1">Uncharacterized protein</fullName>
    </submittedName>
</protein>
<dbReference type="AlphaFoldDB" id="A0A377GUK9"/>
<sequence>MTKKMKALLILLFIALYNQTLLGNEYTLEELDELKRVKAITSEEYEILKAEITQGNIVSDNVYSLKMGNKRISNTFDVIVVNNRSYYSMQDFFEAIKFTNYYPSEKEVIIYLGEMLEEIRLKNGTVSRDGKELFSDVDYPRYVIKDSKVYIESKIFEELFLAYLSVDDSKLEISMELSFTPPVAIEKLLDISLAKLNNKDVKNEIIYSGKREMFNLGYLRVEAGNSWTRTEEDKSYKSEWDGSLSYQGGLLYGGFQFNYDMKDKKFNNFRLDYNDIWKNHTLEISKSSFDSDGEWGFHFYKEKSYYNFGDLIIIRERVPIGSRAELLYMGTPIAIQDEENGEVIFSNNMIRSNRDYQLKIYYPDGKILLKDIRTSEDYNRQQRGEIEYDISVNESASEGGYNRSANFYYGVSDKFTFGAGFKKEIVPNQIREKHYADVVETELTYGDTINGYSYTLQINGERTLTSYLDQTMKDLRDRNQYGYLVEVTKNRLRTKFQQTMYAEYYDEKKENNFEISYDITNSLRIDYSYGDTTFRPDWLTLEAKPMEKSSSLGVSYDKTIGGVLFGTSADFDLEDSKNNEYSFNAYYSGFKRFTTRLENTWTNNGKDYEVALEIYNNNLGGFLDITAEARYSNIDKETFGLKFSMTLDSWFTFDVDGDEHGNNTVRVGIDRIIDLKNPRLEVDNMDVSRAKIITFVDQNNNNMYDKGEIRVGGVEVSLGAHKVVTDENGEANLYNLSNGIMYELQPTIKKPSYTMGNNIIKIQSNFSSDVDVLIPVKPMMNLSGYVSLDETLGIKESEKDEFYSNIIVQILDKEGKEIDLASPDNTGYFDISGLFPEEYLIKVYYIGDNYKILNLNERIKLNYDEENGFDFDIQFNVTDEEIEMLDKQKLAKIEEDKIAHVEGGRR</sequence>
<reference evidence="1 2" key="1">
    <citation type="submission" date="2018-06" db="EMBL/GenBank/DDBJ databases">
        <authorList>
            <consortium name="Pathogen Informatics"/>
            <person name="Doyle S."/>
        </authorList>
    </citation>
    <scope>NUCLEOTIDE SEQUENCE [LARGE SCALE GENOMIC DNA]</scope>
    <source>
        <strain evidence="1 2">NCTC10723</strain>
    </source>
</reference>
<dbReference type="Proteomes" id="UP000255328">
    <property type="component" value="Unassembled WGS sequence"/>
</dbReference>